<name>A0ACB7V7W6_DIOAL</name>
<keyword evidence="1" id="KW-0808">Transferase</keyword>
<accession>A0ACB7V7W6</accession>
<sequence length="493" mass="54469">MHHHTNSHQHSKPTSSTFSSTPSFTQPIHISNLHHNTTMQTTSSPPPPLHPIKTLEHSTVSPPKGSVPDTSIPLNSFDILWLTYGAVKRLFFFKLPAFSTSQFITHHLPTFKSSLSLTLQHFFTLCGHVRRSSSSPDHYEIHYTDGDSVSLILSESAGDFQELSGHQPKDFKKLHPLIPSLTIKSSSLMALQLTVFPNHGGLCLGISIKHIVSDGTGFINFIKSWAATNLAGVPKLTPPLLDRNIISDNEKLYSVNLEANRVIEAKLKEFSANVDSPDDDVIFATFSLNKEDIKKIKDSIMSRYGSGVAAPLHCSTFVVACAYMWTCLIRSRKWPSERTAHFVFAVDARPRVTPAIPPSYFGNYLGYCFTEVKVGDVMDGDGVHVVAEAIGKAIDELMKHGVLREAEEWPRKSMALSSERPLSISGSPKFRVYDIDFGWGKPVKVEVITIKETGAMSMAESCRDGEGLEFGLAYPKHEVDAFQACFASGLQLL</sequence>
<keyword evidence="2" id="KW-1185">Reference proteome</keyword>
<proteinExistence type="predicted"/>
<gene>
    <name evidence="1" type="ORF">IHE45_11G088700</name>
</gene>
<organism evidence="1 2">
    <name type="scientific">Dioscorea alata</name>
    <name type="common">Purple yam</name>
    <dbReference type="NCBI Taxonomy" id="55571"/>
    <lineage>
        <taxon>Eukaryota</taxon>
        <taxon>Viridiplantae</taxon>
        <taxon>Streptophyta</taxon>
        <taxon>Embryophyta</taxon>
        <taxon>Tracheophyta</taxon>
        <taxon>Spermatophyta</taxon>
        <taxon>Magnoliopsida</taxon>
        <taxon>Liliopsida</taxon>
        <taxon>Dioscoreales</taxon>
        <taxon>Dioscoreaceae</taxon>
        <taxon>Dioscorea</taxon>
    </lineage>
</organism>
<comment type="caution">
    <text evidence="1">The sequence shown here is derived from an EMBL/GenBank/DDBJ whole genome shotgun (WGS) entry which is preliminary data.</text>
</comment>
<dbReference type="EC" id="2.3.1.171" evidence="1"/>
<dbReference type="Proteomes" id="UP000827976">
    <property type="component" value="Chromosome 11"/>
</dbReference>
<keyword evidence="1" id="KW-0012">Acyltransferase</keyword>
<reference evidence="2" key="1">
    <citation type="journal article" date="2022" name="Nat. Commun.">
        <title>Chromosome evolution and the genetic basis of agronomically important traits in greater yam.</title>
        <authorList>
            <person name="Bredeson J.V."/>
            <person name="Lyons J.B."/>
            <person name="Oniyinde I.O."/>
            <person name="Okereke N.R."/>
            <person name="Kolade O."/>
            <person name="Nnabue I."/>
            <person name="Nwadili C.O."/>
            <person name="Hribova E."/>
            <person name="Parker M."/>
            <person name="Nwogha J."/>
            <person name="Shu S."/>
            <person name="Carlson J."/>
            <person name="Kariba R."/>
            <person name="Muthemba S."/>
            <person name="Knop K."/>
            <person name="Barton G.J."/>
            <person name="Sherwood A.V."/>
            <person name="Lopez-Montes A."/>
            <person name="Asiedu R."/>
            <person name="Jamnadass R."/>
            <person name="Muchugi A."/>
            <person name="Goodstein D."/>
            <person name="Egesi C.N."/>
            <person name="Featherston J."/>
            <person name="Asfaw A."/>
            <person name="Simpson G.G."/>
            <person name="Dolezel J."/>
            <person name="Hendre P.S."/>
            <person name="Van Deynze A."/>
            <person name="Kumar P.L."/>
            <person name="Obidiegwu J.E."/>
            <person name="Bhattacharjee R."/>
            <person name="Rokhsar D.S."/>
        </authorList>
    </citation>
    <scope>NUCLEOTIDE SEQUENCE [LARGE SCALE GENOMIC DNA]</scope>
    <source>
        <strain evidence="2">cv. TDa95/00328</strain>
    </source>
</reference>
<protein>
    <submittedName>
        <fullName evidence="1">Transferase protein</fullName>
        <ecNumber evidence="1">2.3.1.171</ecNumber>
    </submittedName>
</protein>
<evidence type="ECO:0000313" key="2">
    <source>
        <dbReference type="Proteomes" id="UP000827976"/>
    </source>
</evidence>
<evidence type="ECO:0000313" key="1">
    <source>
        <dbReference type="EMBL" id="KAH7669590.1"/>
    </source>
</evidence>
<dbReference type="EMBL" id="CM037021">
    <property type="protein sequence ID" value="KAH7669590.1"/>
    <property type="molecule type" value="Genomic_DNA"/>
</dbReference>